<gene>
    <name evidence="1" type="ORF">DVH24_026265</name>
</gene>
<comment type="caution">
    <text evidence="1">The sequence shown here is derived from an EMBL/GenBank/DDBJ whole genome shotgun (WGS) entry which is preliminary data.</text>
</comment>
<organism evidence="1 2">
    <name type="scientific">Malus domestica</name>
    <name type="common">Apple</name>
    <name type="synonym">Pyrus malus</name>
    <dbReference type="NCBI Taxonomy" id="3750"/>
    <lineage>
        <taxon>Eukaryota</taxon>
        <taxon>Viridiplantae</taxon>
        <taxon>Streptophyta</taxon>
        <taxon>Embryophyta</taxon>
        <taxon>Tracheophyta</taxon>
        <taxon>Spermatophyta</taxon>
        <taxon>Magnoliopsida</taxon>
        <taxon>eudicotyledons</taxon>
        <taxon>Gunneridae</taxon>
        <taxon>Pentapetalae</taxon>
        <taxon>rosids</taxon>
        <taxon>fabids</taxon>
        <taxon>Rosales</taxon>
        <taxon>Rosaceae</taxon>
        <taxon>Amygdaloideae</taxon>
        <taxon>Maleae</taxon>
        <taxon>Malus</taxon>
    </lineage>
</organism>
<sequence>MCRISKQKIEAMLDEEIEGDLPITLSIPQIKLQNNFTIKMICLLGVILKYIFPSLPSMRPFGSSLASGSVRTPKLSEKEARSLPGWVTHWEVACEFPKTEP</sequence>
<accession>A0A498KG24</accession>
<protein>
    <submittedName>
        <fullName evidence="1">Uncharacterized protein</fullName>
    </submittedName>
</protein>
<evidence type="ECO:0000313" key="2">
    <source>
        <dbReference type="Proteomes" id="UP000290289"/>
    </source>
</evidence>
<dbReference type="AlphaFoldDB" id="A0A498KG24"/>
<dbReference type="EMBL" id="RDQH01000328">
    <property type="protein sequence ID" value="RXI07129.1"/>
    <property type="molecule type" value="Genomic_DNA"/>
</dbReference>
<dbReference type="Proteomes" id="UP000290289">
    <property type="component" value="Chromosome 2"/>
</dbReference>
<name>A0A498KG24_MALDO</name>
<evidence type="ECO:0000313" key="1">
    <source>
        <dbReference type="EMBL" id="RXI07129.1"/>
    </source>
</evidence>
<reference evidence="1 2" key="1">
    <citation type="submission" date="2018-10" db="EMBL/GenBank/DDBJ databases">
        <title>A high-quality apple genome assembly.</title>
        <authorList>
            <person name="Hu J."/>
        </authorList>
    </citation>
    <scope>NUCLEOTIDE SEQUENCE [LARGE SCALE GENOMIC DNA]</scope>
    <source>
        <strain evidence="2">cv. HFTH1</strain>
        <tissue evidence="1">Young leaf</tissue>
    </source>
</reference>
<keyword evidence="2" id="KW-1185">Reference proteome</keyword>
<proteinExistence type="predicted"/>